<reference evidence="1" key="1">
    <citation type="submission" date="2020-10" db="EMBL/GenBank/DDBJ databases">
        <authorList>
            <person name="Han B."/>
            <person name="Lu T."/>
            <person name="Zhao Q."/>
            <person name="Huang X."/>
            <person name="Zhao Y."/>
        </authorList>
    </citation>
    <scope>NUCLEOTIDE SEQUENCE</scope>
</reference>
<accession>A0A811SBL6</accession>
<protein>
    <recommendedName>
        <fullName evidence="3">Late embryogenesis abundant protein LEA-2 subgroup domain-containing protein</fullName>
    </recommendedName>
</protein>
<evidence type="ECO:0008006" key="3">
    <source>
        <dbReference type="Google" id="ProtNLM"/>
    </source>
</evidence>
<evidence type="ECO:0000313" key="2">
    <source>
        <dbReference type="Proteomes" id="UP000604825"/>
    </source>
</evidence>
<gene>
    <name evidence="1" type="ORF">NCGR_LOCUS62056</name>
</gene>
<dbReference type="EMBL" id="CAJGYO010000018">
    <property type="protein sequence ID" value="CAD6337958.1"/>
    <property type="molecule type" value="Genomic_DNA"/>
</dbReference>
<name>A0A811SBL6_9POAL</name>
<dbReference type="PANTHER" id="PTHR36480">
    <property type="entry name" value="OS06G0118900 PROTEIN-RELATED"/>
    <property type="match status" value="1"/>
</dbReference>
<comment type="caution">
    <text evidence="1">The sequence shown here is derived from an EMBL/GenBank/DDBJ whole genome shotgun (WGS) entry which is preliminary data.</text>
</comment>
<organism evidence="1 2">
    <name type="scientific">Miscanthus lutarioriparius</name>
    <dbReference type="NCBI Taxonomy" id="422564"/>
    <lineage>
        <taxon>Eukaryota</taxon>
        <taxon>Viridiplantae</taxon>
        <taxon>Streptophyta</taxon>
        <taxon>Embryophyta</taxon>
        <taxon>Tracheophyta</taxon>
        <taxon>Spermatophyta</taxon>
        <taxon>Magnoliopsida</taxon>
        <taxon>Liliopsida</taxon>
        <taxon>Poales</taxon>
        <taxon>Poaceae</taxon>
        <taxon>PACMAD clade</taxon>
        <taxon>Panicoideae</taxon>
        <taxon>Andropogonodae</taxon>
        <taxon>Andropogoneae</taxon>
        <taxon>Saccharinae</taxon>
        <taxon>Miscanthus</taxon>
    </lineage>
</organism>
<dbReference type="AlphaFoldDB" id="A0A811SBL6"/>
<keyword evidence="2" id="KW-1185">Reference proteome</keyword>
<sequence>MVTVLILIVVVKATKVVLFPKSLYVSVLHGSIWFSSNSSDPPTLLFDINLRIDNPRKRVNMYYVDVVAFLFDNDTPASSTHPSSDSFVYFSQRDKLMGPQQSAIFSLLLIAQPITIEPRFFNLLYNNESASMSGVTMRMDATLLTEDMTSGGYYNTSRPVTYYCWPLVILHHKNFPDDPLVLENFVQKDNVFCRDAQESHFI</sequence>
<dbReference type="OrthoDB" id="10491671at2759"/>
<dbReference type="PANTHER" id="PTHR36480:SF10">
    <property type="entry name" value="LATE EMBRYOGENESIS ABUNDANT PROTEIN LEA-2 SUBGROUP DOMAIN-CONTAINING PROTEIN"/>
    <property type="match status" value="1"/>
</dbReference>
<proteinExistence type="predicted"/>
<dbReference type="Proteomes" id="UP000604825">
    <property type="component" value="Unassembled WGS sequence"/>
</dbReference>
<evidence type="ECO:0000313" key="1">
    <source>
        <dbReference type="EMBL" id="CAD6337958.1"/>
    </source>
</evidence>